<gene>
    <name evidence="1" type="ORF">WKI47_10965</name>
</gene>
<sequence>MPIPFDESRPIFQQIAERIEDDILNGTYAEEDQIISTTQFSRIFQINPATIVKGFGLLVNEDIIYKKRGLGMYVAVGAKEKIMAKRRERFYSDLVVKLLEEAEKLGMTTEDVIQMIQREKEEQRK</sequence>
<protein>
    <submittedName>
        <fullName evidence="1">GntR family transcriptional regulator</fullName>
    </submittedName>
</protein>
<comment type="caution">
    <text evidence="1">The sequence shown here is derived from an EMBL/GenBank/DDBJ whole genome shotgun (WGS) entry which is preliminary data.</text>
</comment>
<evidence type="ECO:0000313" key="1">
    <source>
        <dbReference type="EMBL" id="MEJ8304413.1"/>
    </source>
</evidence>
<reference evidence="1" key="1">
    <citation type="submission" date="2024-03" db="EMBL/GenBank/DDBJ databases">
        <title>Whole genome sequecning of epiphytes from Marcgravia umbellata leaves.</title>
        <authorList>
            <person name="Kumar G."/>
            <person name="Savka M.A."/>
        </authorList>
    </citation>
    <scope>NUCLEOTIDE SEQUENCE</scope>
    <source>
        <strain evidence="1">RIT_BL5</strain>
    </source>
</reference>
<dbReference type="EMBL" id="JBBKAR010000033">
    <property type="protein sequence ID" value="MEJ8304413.1"/>
    <property type="molecule type" value="Genomic_DNA"/>
</dbReference>
<evidence type="ECO:0000313" key="2">
    <source>
        <dbReference type="Proteomes" id="UP001380953"/>
    </source>
</evidence>
<dbReference type="Proteomes" id="UP001380953">
    <property type="component" value="Unassembled WGS sequence"/>
</dbReference>
<accession>A0ACC6PC92</accession>
<organism evidence="1 2">
    <name type="scientific">Saccharibacillus sacchari</name>
    <dbReference type="NCBI Taxonomy" id="456493"/>
    <lineage>
        <taxon>Bacteria</taxon>
        <taxon>Bacillati</taxon>
        <taxon>Bacillota</taxon>
        <taxon>Bacilli</taxon>
        <taxon>Bacillales</taxon>
        <taxon>Paenibacillaceae</taxon>
        <taxon>Saccharibacillus</taxon>
    </lineage>
</organism>
<name>A0ACC6PC92_9BACL</name>
<proteinExistence type="predicted"/>
<keyword evidence="2" id="KW-1185">Reference proteome</keyword>